<evidence type="ECO:0000256" key="1">
    <source>
        <dbReference type="SAM" id="Phobius"/>
    </source>
</evidence>
<dbReference type="EMBL" id="WSEK01000004">
    <property type="protein sequence ID" value="MVQ48539.1"/>
    <property type="molecule type" value="Genomic_DNA"/>
</dbReference>
<evidence type="ECO:0000313" key="2">
    <source>
        <dbReference type="EMBL" id="MVQ48539.1"/>
    </source>
</evidence>
<feature type="transmembrane region" description="Helical" evidence="1">
    <location>
        <begin position="21"/>
        <end position="46"/>
    </location>
</feature>
<evidence type="ECO:0008006" key="4">
    <source>
        <dbReference type="Google" id="ProtNLM"/>
    </source>
</evidence>
<keyword evidence="1" id="KW-1133">Transmembrane helix</keyword>
<dbReference type="Proteomes" id="UP000473525">
    <property type="component" value="Unassembled WGS sequence"/>
</dbReference>
<evidence type="ECO:0000313" key="3">
    <source>
        <dbReference type="Proteomes" id="UP000473525"/>
    </source>
</evidence>
<dbReference type="AlphaFoldDB" id="A0A6L6XMQ8"/>
<keyword evidence="3" id="KW-1185">Reference proteome</keyword>
<proteinExistence type="predicted"/>
<gene>
    <name evidence="2" type="ORF">GON03_05055</name>
</gene>
<protein>
    <recommendedName>
        <fullName evidence="4">Camelysin metallo-endopeptidase</fullName>
    </recommendedName>
</protein>
<comment type="caution">
    <text evidence="2">The sequence shown here is derived from an EMBL/GenBank/DDBJ whole genome shotgun (WGS) entry which is preliminary data.</text>
</comment>
<keyword evidence="1" id="KW-0472">Membrane</keyword>
<accession>A0A6L6XMQ8</accession>
<sequence>MTEVREHATVSERLHWLGRNVTAGVLVLVLLVIAVAVGVSFTLGVFSAESANPTNVVTTGSMTQVNSADNAAFMSGHDLVPGDHVDGAVTVRNEGDARGSFRLVADDVEDDPGPGGGLLSQRLTLRVVEAGSGKEVYVGHVADLDADLGTWAPGEERGYEFEVTFPPGTAAADNAYQGSSFTVTYVWDAVQTP</sequence>
<keyword evidence="1" id="KW-0812">Transmembrane</keyword>
<dbReference type="RefSeq" id="WP_157340785.1">
    <property type="nucleotide sequence ID" value="NZ_WSEK01000004.1"/>
</dbReference>
<name>A0A6L6XMQ8_9ACTN</name>
<organism evidence="2 3">
    <name type="scientific">Nocardioides agri</name>
    <dbReference type="NCBI Taxonomy" id="2682843"/>
    <lineage>
        <taxon>Bacteria</taxon>
        <taxon>Bacillati</taxon>
        <taxon>Actinomycetota</taxon>
        <taxon>Actinomycetes</taxon>
        <taxon>Propionibacteriales</taxon>
        <taxon>Nocardioidaceae</taxon>
        <taxon>Nocardioides</taxon>
    </lineage>
</organism>
<reference evidence="2 3" key="1">
    <citation type="submission" date="2019-12" db="EMBL/GenBank/DDBJ databases">
        <authorList>
            <person name="Huq M.A."/>
        </authorList>
    </citation>
    <scope>NUCLEOTIDE SEQUENCE [LARGE SCALE GENOMIC DNA]</scope>
    <source>
        <strain evidence="2 3">MAH-18</strain>
    </source>
</reference>